<dbReference type="NCBIfam" id="TIGR04092">
    <property type="entry name" value="LTA_DltD"/>
    <property type="match status" value="1"/>
</dbReference>
<organism evidence="1 2">
    <name type="scientific">Parvimonas parva</name>
    <dbReference type="NCBI Taxonomy" id="2769485"/>
    <lineage>
        <taxon>Bacteria</taxon>
        <taxon>Bacillati</taxon>
        <taxon>Bacillota</taxon>
        <taxon>Tissierellia</taxon>
        <taxon>Tissierellales</taxon>
        <taxon>Peptoniphilaceae</taxon>
        <taxon>Parvimonas</taxon>
    </lineage>
</organism>
<reference evidence="1 2" key="1">
    <citation type="submission" date="2020-09" db="EMBL/GenBank/DDBJ databases">
        <title>Parvimonas S3374 sp. nov.</title>
        <authorList>
            <person name="Buhl M."/>
        </authorList>
    </citation>
    <scope>NUCLEOTIDE SEQUENCE [LARGE SCALE GENOMIC DNA]</scope>
    <source>
        <strain evidence="1 2">S3374</strain>
    </source>
</reference>
<dbReference type="Pfam" id="PF04914">
    <property type="entry name" value="DltD"/>
    <property type="match status" value="1"/>
</dbReference>
<evidence type="ECO:0000313" key="1">
    <source>
        <dbReference type="EMBL" id="MBK1467924.1"/>
    </source>
</evidence>
<dbReference type="SUPFAM" id="SSF52266">
    <property type="entry name" value="SGNH hydrolase"/>
    <property type="match status" value="1"/>
</dbReference>
<accession>A0ABS1C739</accession>
<dbReference type="Proteomes" id="UP000823123">
    <property type="component" value="Unassembled WGS sequence"/>
</dbReference>
<sequence length="385" mass="45134">MKRLKALSVAIILSLIISSTFLHFYTKKEKKEFDELSVHNNSIRYNDSPNKYKSHDAITKNIGKGTIILLGSSELIVTNDWKEHPRQFLDYSDKNIMQIGEGFYQSIIQAVTLGSIGEKSPVKTVNLILSMQWFEKNGMSPEAFQPRFSIDHLYNLYKNKKISKETKDKIYNRILELSKDNSAVTGMVERLKRDNPVDNTVNSANAEKYKLIANSKFLKSYHRDDSINDKKAPESFDWEKFRKEAFETAKEESNDNRFFMYNKYFDNNFKKNFAKLKNSAKNTKYRSEEEYGDLQLFLDVARDLGFKVNLILVPLQGYWADYTGVPKDEREYFYKRIRDISAKNNVNLIDYSKYSYTKYFFKDATHLGRIGLLQLQEDLLKYNND</sequence>
<evidence type="ECO:0000313" key="2">
    <source>
        <dbReference type="Proteomes" id="UP000823123"/>
    </source>
</evidence>
<dbReference type="PANTHER" id="PTHR40039:SF1">
    <property type="entry name" value="PROTEIN DLTD"/>
    <property type="match status" value="1"/>
</dbReference>
<proteinExistence type="predicted"/>
<gene>
    <name evidence="1" type="primary">dltD</name>
    <name evidence="1" type="ORF">IBJ83_01150</name>
</gene>
<protein>
    <submittedName>
        <fullName evidence="1">D-alanyl-lipoteichoic acid biosynthesis protein DltD</fullName>
    </submittedName>
</protein>
<dbReference type="InterPro" id="IPR023896">
    <property type="entry name" value="LTA_DltD"/>
</dbReference>
<dbReference type="PANTHER" id="PTHR40039">
    <property type="entry name" value="PROTEIN DLTD"/>
    <property type="match status" value="1"/>
</dbReference>
<dbReference type="EMBL" id="JACVDA010000002">
    <property type="protein sequence ID" value="MBK1467924.1"/>
    <property type="molecule type" value="Genomic_DNA"/>
</dbReference>
<dbReference type="InterPro" id="IPR006998">
    <property type="entry name" value="DltD"/>
</dbReference>
<dbReference type="RefSeq" id="WP_201275008.1">
    <property type="nucleotide sequence ID" value="NZ_JACVDA010000002.1"/>
</dbReference>
<keyword evidence="2" id="KW-1185">Reference proteome</keyword>
<comment type="caution">
    <text evidence="1">The sequence shown here is derived from an EMBL/GenBank/DDBJ whole genome shotgun (WGS) entry which is preliminary data.</text>
</comment>
<name>A0ABS1C739_9FIRM</name>